<accession>A0A6J5CW04</accession>
<gene>
    <name evidence="1" type="ORF">LMG24238_07373</name>
</gene>
<dbReference type="AlphaFoldDB" id="A0A6J5CW04"/>
<protein>
    <submittedName>
        <fullName evidence="1">Uncharacterized protein</fullName>
    </submittedName>
</protein>
<keyword evidence="2" id="KW-1185">Reference proteome</keyword>
<evidence type="ECO:0000313" key="1">
    <source>
        <dbReference type="EMBL" id="CAB3744900.1"/>
    </source>
</evidence>
<dbReference type="Proteomes" id="UP000494255">
    <property type="component" value="Unassembled WGS sequence"/>
</dbReference>
<sequence length="77" mass="9179">MGFIAMHTQSHEHDDCFGFREGARYISQLYEPHQSEIDATPTQFCIMHATQRWIRIRRSYTGYVCLMSVVRLWYSFA</sequence>
<name>A0A6J5CW04_9BURK</name>
<reference evidence="1 2" key="1">
    <citation type="submission" date="2020-04" db="EMBL/GenBank/DDBJ databases">
        <authorList>
            <person name="De Canck E."/>
        </authorList>
    </citation>
    <scope>NUCLEOTIDE SEQUENCE [LARGE SCALE GENOMIC DNA]</scope>
    <source>
        <strain evidence="1 2">LMG 24238</strain>
    </source>
</reference>
<evidence type="ECO:0000313" key="2">
    <source>
        <dbReference type="Proteomes" id="UP000494255"/>
    </source>
</evidence>
<dbReference type="EMBL" id="CADIKC010000019">
    <property type="protein sequence ID" value="CAB3744900.1"/>
    <property type="molecule type" value="Genomic_DNA"/>
</dbReference>
<organism evidence="1 2">
    <name type="scientific">Paraburkholderia sediminicola</name>
    <dbReference type="NCBI Taxonomy" id="458836"/>
    <lineage>
        <taxon>Bacteria</taxon>
        <taxon>Pseudomonadati</taxon>
        <taxon>Pseudomonadota</taxon>
        <taxon>Betaproteobacteria</taxon>
        <taxon>Burkholderiales</taxon>
        <taxon>Burkholderiaceae</taxon>
        <taxon>Paraburkholderia</taxon>
    </lineage>
</organism>
<proteinExistence type="predicted"/>